<evidence type="ECO:0000313" key="2">
    <source>
        <dbReference type="Proteomes" id="UP000615026"/>
    </source>
</evidence>
<protein>
    <submittedName>
        <fullName evidence="1">DUF411 domain-containing protein</fullName>
    </submittedName>
</protein>
<organism evidence="1 2">
    <name type="scientific">Leptolyngbya cf. ectocarpi LEGE 11479</name>
    <dbReference type="NCBI Taxonomy" id="1828722"/>
    <lineage>
        <taxon>Bacteria</taxon>
        <taxon>Bacillati</taxon>
        <taxon>Cyanobacteriota</taxon>
        <taxon>Cyanophyceae</taxon>
        <taxon>Leptolyngbyales</taxon>
        <taxon>Leptolyngbyaceae</taxon>
        <taxon>Leptolyngbya group</taxon>
        <taxon>Leptolyngbya</taxon>
    </lineage>
</organism>
<dbReference type="InterPro" id="IPR007332">
    <property type="entry name" value="DUF411"/>
</dbReference>
<evidence type="ECO:0000313" key="1">
    <source>
        <dbReference type="EMBL" id="MBE9066472.1"/>
    </source>
</evidence>
<gene>
    <name evidence="1" type="ORF">IQ260_07385</name>
</gene>
<dbReference type="AlphaFoldDB" id="A0A928X024"/>
<dbReference type="EMBL" id="JADEXP010000044">
    <property type="protein sequence ID" value="MBE9066472.1"/>
    <property type="molecule type" value="Genomic_DNA"/>
</dbReference>
<sequence length="161" mass="17103">MMDWIKKIGSIALITLGLLITGCSLAQEPEPSAQAALASEINVFRSPTCGCCGLWIEHMREAGFQVNDQITEDMAAIKEQYDIPDNLTSCHTAVVDGYVVEGHIPAADVARLLTENSDIAGIAVPGMPSGSPGMESGSYVESYTVFAFDKNGATTSFSEHS</sequence>
<accession>A0A928X024</accession>
<dbReference type="PROSITE" id="PS51257">
    <property type="entry name" value="PROKAR_LIPOPROTEIN"/>
    <property type="match status" value="1"/>
</dbReference>
<dbReference type="Proteomes" id="UP000615026">
    <property type="component" value="Unassembled WGS sequence"/>
</dbReference>
<name>A0A928X024_LEPEC</name>
<comment type="caution">
    <text evidence="1">The sequence shown here is derived from an EMBL/GenBank/DDBJ whole genome shotgun (WGS) entry which is preliminary data.</text>
</comment>
<keyword evidence="2" id="KW-1185">Reference proteome</keyword>
<dbReference type="Pfam" id="PF04214">
    <property type="entry name" value="DUF411"/>
    <property type="match status" value="1"/>
</dbReference>
<proteinExistence type="predicted"/>
<reference evidence="1" key="1">
    <citation type="submission" date="2020-10" db="EMBL/GenBank/DDBJ databases">
        <authorList>
            <person name="Castelo-Branco R."/>
            <person name="Eusebio N."/>
            <person name="Adriana R."/>
            <person name="Vieira A."/>
            <person name="Brugerolle De Fraissinette N."/>
            <person name="Rezende De Castro R."/>
            <person name="Schneider M.P."/>
            <person name="Vasconcelos V."/>
            <person name="Leao P.N."/>
        </authorList>
    </citation>
    <scope>NUCLEOTIDE SEQUENCE</scope>
    <source>
        <strain evidence="1">LEGE 11479</strain>
    </source>
</reference>